<comment type="subcellular location">
    <subcellularLocation>
        <location evidence="1">Endomembrane system</location>
        <topology evidence="1">Peripheral membrane protein</topology>
    </subcellularLocation>
</comment>
<keyword evidence="2" id="KW-0472">Membrane</keyword>
<sequence>MSLEPSPIAAASAPVSLLEAFRIKDVADITKHNEKGSIESILAYGDKILLGLSTGTLLVYQVTVNETESTAGATLTKTYKAFTGSTRPLEKLGLLRDAGCLIVLSEGIVSVFDLDTYTLDEKLSKTKGATTFTISSGIKQQLQPDVEASPIMVSRLLVACKTRLVCYEWKDSEFTEYKELHLPDRIKTITFVDPDKAICGLASDYCVVDVPTSTISNIVLPGSHDTSFTSLGMSYIGIGGRQPTPHAVKLPNHTALLVKDVNSQFIDEHAQLIDKPPIAWPATPLGFGYSYPYLLCILPKLVEVRNPDTFTVLQTIPIAGAKFITDGKLTYIATNTQVVRLISTDFRDQISVLSEKEHKYAEAISLLSLIDIAYIENKDDLLRELKIQRAIQMFQAKSYKHALQLFSDISAPPETVIGLYPAHISGTPEELLESLEKDQSRRSSVSSRTLGSPLKRSGTDDPASDGSVTPPIISISSGMSNRDFTLAMRSLLNFLADTRRKISLLASSKEPIEYQGGILTKEVYGNLDQAAELVDTTLFKCYIIQSPALVGPLLRLQNHCDPKTVNTVLSKIGKWRELVDFYFAKQLHRDALELLKKLGQKKGDNLDTSGSAYLEGPEPTVRYLQRLGNEHIDLIFEFARWPIKEKESFGLDLFLEDSTESESLDRFKVLDYIQGISRSLTIKYLEHLLNEEGEDDTHFHTALAIEYIKYLQNDKNQDTEESTAVFTKLLKFLKARPYHYRVEKVLSSLPKTKKLSKQLLEVKAVLYGKRGEHKEALRIYTFDIQDHVKARAYCAELYEDVDQETGKQALYTLLTLYLEGTQPQLPLALELLASQGSRMPIVEIINVIPDSTAVRDLTVFLTSQIRSLTQASHHAELDTALRKVNLVKTQETLLIEQQRRSVSITSLKTCRVCFKRLGHSVVSAFPDGKVIHYGCVSGYRKMLEDETAAHGMSAAGAGKKYLKMHRNLNSENTGTRI</sequence>
<accession>A0A0J9XJB3</accession>
<dbReference type="STRING" id="1173061.A0A0J9XJB3"/>
<comment type="caution">
    <text evidence="7">The sequence shown here is derived from an EMBL/GenBank/DDBJ whole genome shotgun (WGS) entry which is preliminary data.</text>
</comment>
<dbReference type="GO" id="GO:0012505">
    <property type="term" value="C:endomembrane system"/>
    <property type="evidence" value="ECO:0007669"/>
    <property type="project" value="UniProtKB-SubCell"/>
</dbReference>
<dbReference type="GO" id="GO:0006914">
    <property type="term" value="P:autophagy"/>
    <property type="evidence" value="ECO:0007669"/>
    <property type="project" value="TreeGrafter"/>
</dbReference>
<dbReference type="InterPro" id="IPR011044">
    <property type="entry name" value="Quino_amine_DH_bsu"/>
</dbReference>
<dbReference type="InterPro" id="IPR019453">
    <property type="entry name" value="VPS39/TGFA1_Znf"/>
</dbReference>
<evidence type="ECO:0000256" key="3">
    <source>
        <dbReference type="ARBA" id="ARBA00038201"/>
    </source>
</evidence>
<dbReference type="SUPFAM" id="SSF50969">
    <property type="entry name" value="YVTN repeat-like/Quinoprotein amine dehydrogenase"/>
    <property type="match status" value="1"/>
</dbReference>
<evidence type="ECO:0000259" key="6">
    <source>
        <dbReference type="PROSITE" id="PS50219"/>
    </source>
</evidence>
<dbReference type="GO" id="GO:0000329">
    <property type="term" value="C:fungal-type vacuole membrane"/>
    <property type="evidence" value="ECO:0007669"/>
    <property type="project" value="TreeGrafter"/>
</dbReference>
<dbReference type="PANTHER" id="PTHR12894">
    <property type="entry name" value="CNH DOMAIN CONTAINING"/>
    <property type="match status" value="1"/>
</dbReference>
<dbReference type="Pfam" id="PF00780">
    <property type="entry name" value="CNH"/>
    <property type="match status" value="1"/>
</dbReference>
<dbReference type="Proteomes" id="UP000242525">
    <property type="component" value="Unassembled WGS sequence"/>
</dbReference>
<dbReference type="EMBL" id="CCBN010000021">
    <property type="protein sequence ID" value="CDO57412.1"/>
    <property type="molecule type" value="Genomic_DNA"/>
</dbReference>
<dbReference type="GO" id="GO:0006886">
    <property type="term" value="P:intracellular protein transport"/>
    <property type="evidence" value="ECO:0007669"/>
    <property type="project" value="UniProtKB-UniRule"/>
</dbReference>
<dbReference type="OrthoDB" id="5325112at2759"/>
<dbReference type="Pfam" id="PF10367">
    <property type="entry name" value="zf-Vps39_C"/>
    <property type="match status" value="1"/>
</dbReference>
<proteinExistence type="inferred from homology"/>
<organism evidence="7 8">
    <name type="scientific">Geotrichum candidum</name>
    <name type="common">Oospora lactis</name>
    <name type="synonym">Dipodascus geotrichum</name>
    <dbReference type="NCBI Taxonomy" id="1173061"/>
    <lineage>
        <taxon>Eukaryota</taxon>
        <taxon>Fungi</taxon>
        <taxon>Dikarya</taxon>
        <taxon>Ascomycota</taxon>
        <taxon>Saccharomycotina</taxon>
        <taxon>Dipodascomycetes</taxon>
        <taxon>Dipodascales</taxon>
        <taxon>Dipodascaceae</taxon>
        <taxon>Geotrichum</taxon>
    </lineage>
</organism>
<evidence type="ECO:0000256" key="5">
    <source>
        <dbReference type="SAM" id="MobiDB-lite"/>
    </source>
</evidence>
<dbReference type="InterPro" id="IPR001180">
    <property type="entry name" value="CNH_dom"/>
</dbReference>
<protein>
    <submittedName>
        <fullName evidence="7">Similar to Saccharomyces cerevisiae YDL077C VAM6 Vacuolar protein that plays a critical role in the tethering steps of vacuolar membrane fusion</fullName>
    </submittedName>
</protein>
<feature type="domain" description="CNH" evidence="6">
    <location>
        <begin position="35"/>
        <end position="331"/>
    </location>
</feature>
<dbReference type="PROSITE" id="PS50236">
    <property type="entry name" value="CHCR"/>
    <property type="match status" value="1"/>
</dbReference>
<reference evidence="7" key="1">
    <citation type="submission" date="2014-03" db="EMBL/GenBank/DDBJ databases">
        <authorList>
            <person name="Casaregola S."/>
        </authorList>
    </citation>
    <scope>NUCLEOTIDE SEQUENCE [LARGE SCALE GENOMIC DNA]</scope>
    <source>
        <strain evidence="7">CLIB 918</strain>
    </source>
</reference>
<dbReference type="InterPro" id="IPR019452">
    <property type="entry name" value="VPS39/TGF_beta_rcpt-assoc_1"/>
</dbReference>
<name>A0A0J9XJB3_GEOCN</name>
<evidence type="ECO:0000256" key="4">
    <source>
        <dbReference type="PROSITE-ProRule" id="PRU01006"/>
    </source>
</evidence>
<dbReference type="InterPro" id="IPR000547">
    <property type="entry name" value="Clathrin_H-chain/VPS_repeat"/>
</dbReference>
<dbReference type="PROSITE" id="PS50219">
    <property type="entry name" value="CNH"/>
    <property type="match status" value="1"/>
</dbReference>
<evidence type="ECO:0000313" key="8">
    <source>
        <dbReference type="Proteomes" id="UP000242525"/>
    </source>
</evidence>
<dbReference type="PANTHER" id="PTHR12894:SF49">
    <property type="entry name" value="VAM6_VPS39-LIKE PROTEIN"/>
    <property type="match status" value="1"/>
</dbReference>
<evidence type="ECO:0000256" key="1">
    <source>
        <dbReference type="ARBA" id="ARBA00004184"/>
    </source>
</evidence>
<dbReference type="Pfam" id="PF10366">
    <property type="entry name" value="Vps39_1"/>
    <property type="match status" value="1"/>
</dbReference>
<evidence type="ECO:0000256" key="2">
    <source>
        <dbReference type="ARBA" id="ARBA00023136"/>
    </source>
</evidence>
<dbReference type="InterPro" id="IPR032914">
    <property type="entry name" value="Vam6/VPS39/TRAP1"/>
</dbReference>
<comment type="similarity">
    <text evidence="3">Belongs to the VAM6/VPS39 family.</text>
</comment>
<dbReference type="GO" id="GO:0034058">
    <property type="term" value="P:endosomal vesicle fusion"/>
    <property type="evidence" value="ECO:0007669"/>
    <property type="project" value="TreeGrafter"/>
</dbReference>
<keyword evidence="8" id="KW-1185">Reference proteome</keyword>
<feature type="region of interest" description="Disordered" evidence="5">
    <location>
        <begin position="431"/>
        <end position="474"/>
    </location>
</feature>
<feature type="repeat" description="CHCR" evidence="4">
    <location>
        <begin position="657"/>
        <end position="822"/>
    </location>
</feature>
<gene>
    <name evidence="7" type="ORF">BN980_GECA21s00813g</name>
</gene>
<evidence type="ECO:0000313" key="7">
    <source>
        <dbReference type="EMBL" id="CDO57412.1"/>
    </source>
</evidence>
<dbReference type="AlphaFoldDB" id="A0A0J9XJB3"/>